<evidence type="ECO:0000256" key="1">
    <source>
        <dbReference type="SAM" id="MobiDB-lite"/>
    </source>
</evidence>
<keyword evidence="3" id="KW-1185">Reference proteome</keyword>
<feature type="region of interest" description="Disordered" evidence="1">
    <location>
        <begin position="61"/>
        <end position="89"/>
    </location>
</feature>
<proteinExistence type="predicted"/>
<evidence type="ECO:0000313" key="3">
    <source>
        <dbReference type="Proteomes" id="UP001381693"/>
    </source>
</evidence>
<organism evidence="2 3">
    <name type="scientific">Halocaridina rubra</name>
    <name type="common">Hawaiian red shrimp</name>
    <dbReference type="NCBI Taxonomy" id="373956"/>
    <lineage>
        <taxon>Eukaryota</taxon>
        <taxon>Metazoa</taxon>
        <taxon>Ecdysozoa</taxon>
        <taxon>Arthropoda</taxon>
        <taxon>Crustacea</taxon>
        <taxon>Multicrustacea</taxon>
        <taxon>Malacostraca</taxon>
        <taxon>Eumalacostraca</taxon>
        <taxon>Eucarida</taxon>
        <taxon>Decapoda</taxon>
        <taxon>Pleocyemata</taxon>
        <taxon>Caridea</taxon>
        <taxon>Atyoidea</taxon>
        <taxon>Atyidae</taxon>
        <taxon>Halocaridina</taxon>
    </lineage>
</organism>
<dbReference type="Proteomes" id="UP001381693">
    <property type="component" value="Unassembled WGS sequence"/>
</dbReference>
<dbReference type="EMBL" id="JAXCGZ010023855">
    <property type="protein sequence ID" value="KAK7002159.1"/>
    <property type="molecule type" value="Genomic_DNA"/>
</dbReference>
<name>A0AAN8ZV95_HALRR</name>
<accession>A0AAN8ZV95</accession>
<gene>
    <name evidence="2" type="ORF">SK128_022653</name>
</gene>
<sequence length="89" mass="9890">MMLQIVKYLTTMKITISSVTFWVEEEEASDYPAVKENRLHVIPGDRLSWARYGFGSGGIVVTPHPKESKTGDVESKDRNSGDCGAMRLA</sequence>
<dbReference type="AlphaFoldDB" id="A0AAN8ZV95"/>
<protein>
    <submittedName>
        <fullName evidence="2">Uncharacterized protein</fullName>
    </submittedName>
</protein>
<comment type="caution">
    <text evidence="2">The sequence shown here is derived from an EMBL/GenBank/DDBJ whole genome shotgun (WGS) entry which is preliminary data.</text>
</comment>
<reference evidence="2 3" key="1">
    <citation type="submission" date="2023-11" db="EMBL/GenBank/DDBJ databases">
        <title>Halocaridina rubra genome assembly.</title>
        <authorList>
            <person name="Smith C."/>
        </authorList>
    </citation>
    <scope>NUCLEOTIDE SEQUENCE [LARGE SCALE GENOMIC DNA]</scope>
    <source>
        <strain evidence="2">EP-1</strain>
        <tissue evidence="2">Whole</tissue>
    </source>
</reference>
<feature type="compositionally biased region" description="Basic and acidic residues" evidence="1">
    <location>
        <begin position="64"/>
        <end position="80"/>
    </location>
</feature>
<evidence type="ECO:0000313" key="2">
    <source>
        <dbReference type="EMBL" id="KAK7002159.1"/>
    </source>
</evidence>